<name>A0ACC0FVT1_9ERIC</name>
<reference evidence="1 2" key="1">
    <citation type="journal article" date="2022" name="Plant J.">
        <title>Chromosome-level genome of Camellia lanceoleosa provides a valuable resource for understanding genome evolution and self-incompatibility.</title>
        <authorList>
            <person name="Gong W."/>
            <person name="Xiao S."/>
            <person name="Wang L."/>
            <person name="Liao Z."/>
            <person name="Chang Y."/>
            <person name="Mo W."/>
            <person name="Hu G."/>
            <person name="Li W."/>
            <person name="Zhao G."/>
            <person name="Zhu H."/>
            <person name="Hu X."/>
            <person name="Ji K."/>
            <person name="Xiang X."/>
            <person name="Song Q."/>
            <person name="Yuan D."/>
            <person name="Jin S."/>
            <person name="Zhang L."/>
        </authorList>
    </citation>
    <scope>NUCLEOTIDE SEQUENCE [LARGE SCALE GENOMIC DNA]</scope>
    <source>
        <strain evidence="1">SQ_2022a</strain>
    </source>
</reference>
<proteinExistence type="predicted"/>
<gene>
    <name evidence="1" type="ORF">LOK49_LG12G02895</name>
</gene>
<comment type="caution">
    <text evidence="1">The sequence shown here is derived from an EMBL/GenBank/DDBJ whole genome shotgun (WGS) entry which is preliminary data.</text>
</comment>
<evidence type="ECO:0000313" key="2">
    <source>
        <dbReference type="Proteomes" id="UP001060215"/>
    </source>
</evidence>
<accession>A0ACC0FVT1</accession>
<dbReference type="EMBL" id="CM045770">
    <property type="protein sequence ID" value="KAI7992877.1"/>
    <property type="molecule type" value="Genomic_DNA"/>
</dbReference>
<dbReference type="Proteomes" id="UP001060215">
    <property type="component" value="Chromosome 13"/>
</dbReference>
<organism evidence="1 2">
    <name type="scientific">Camellia lanceoleosa</name>
    <dbReference type="NCBI Taxonomy" id="1840588"/>
    <lineage>
        <taxon>Eukaryota</taxon>
        <taxon>Viridiplantae</taxon>
        <taxon>Streptophyta</taxon>
        <taxon>Embryophyta</taxon>
        <taxon>Tracheophyta</taxon>
        <taxon>Spermatophyta</taxon>
        <taxon>Magnoliopsida</taxon>
        <taxon>eudicotyledons</taxon>
        <taxon>Gunneridae</taxon>
        <taxon>Pentapetalae</taxon>
        <taxon>asterids</taxon>
        <taxon>Ericales</taxon>
        <taxon>Theaceae</taxon>
        <taxon>Camellia</taxon>
    </lineage>
</organism>
<evidence type="ECO:0000313" key="1">
    <source>
        <dbReference type="EMBL" id="KAI7992877.1"/>
    </source>
</evidence>
<keyword evidence="2" id="KW-1185">Reference proteome</keyword>
<protein>
    <submittedName>
        <fullName evidence="1">Myosin-12</fullName>
    </submittedName>
</protein>
<sequence length="173" mass="19661">MLTPDVLDGSDEKAACIAICDRMGLKGYQIGKTKVFLRAGQMAELDARRTSSRRVRVALELRRLKLRKNNWDSDTYEFDEVLTEFVSQKRIYEVVAKRVVDDAKRTNDSLSQEVTRLRQQVENLTLKAQLQEVELEATKEVIKSLTASNYSSSHNRQGQLRNGGRTKAGKGKQ</sequence>